<evidence type="ECO:0000313" key="2">
    <source>
        <dbReference type="EnsemblMetazoa" id="GPAI014828-PA"/>
    </source>
</evidence>
<accession>A0A1A9ZHJ0</accession>
<reference evidence="3" key="1">
    <citation type="submission" date="2014-03" db="EMBL/GenBank/DDBJ databases">
        <authorList>
            <person name="Aksoy S."/>
            <person name="Warren W."/>
            <person name="Wilson R.K."/>
        </authorList>
    </citation>
    <scope>NUCLEOTIDE SEQUENCE [LARGE SCALE GENOMIC DNA]</scope>
    <source>
        <strain evidence="3">IAEA</strain>
    </source>
</reference>
<protein>
    <submittedName>
        <fullName evidence="2">Uncharacterized protein</fullName>
    </submittedName>
</protein>
<name>A0A1A9ZHJ0_GLOPL</name>
<dbReference type="Proteomes" id="UP000092445">
    <property type="component" value="Unassembled WGS sequence"/>
</dbReference>
<dbReference type="EnsemblMetazoa" id="GPAI014828-RA">
    <property type="protein sequence ID" value="GPAI014828-PA"/>
    <property type="gene ID" value="GPAI014828"/>
</dbReference>
<sequence>MTGDIRSSKYLRIETDNEHEVGFLCFGEREEELAQIEDVQMTDDAICSLDTFADEDDTSDTSTTAHASLRKQLEKVDPEKEEFKWGLARYEG</sequence>
<feature type="region of interest" description="Disordered" evidence="1">
    <location>
        <begin position="53"/>
        <end position="73"/>
    </location>
</feature>
<organism evidence="2 3">
    <name type="scientific">Glossina pallidipes</name>
    <name type="common">Tsetse fly</name>
    <dbReference type="NCBI Taxonomy" id="7398"/>
    <lineage>
        <taxon>Eukaryota</taxon>
        <taxon>Metazoa</taxon>
        <taxon>Ecdysozoa</taxon>
        <taxon>Arthropoda</taxon>
        <taxon>Hexapoda</taxon>
        <taxon>Insecta</taxon>
        <taxon>Pterygota</taxon>
        <taxon>Neoptera</taxon>
        <taxon>Endopterygota</taxon>
        <taxon>Diptera</taxon>
        <taxon>Brachycera</taxon>
        <taxon>Muscomorpha</taxon>
        <taxon>Hippoboscoidea</taxon>
        <taxon>Glossinidae</taxon>
        <taxon>Glossina</taxon>
    </lineage>
</organism>
<reference evidence="2" key="2">
    <citation type="submission" date="2020-05" db="UniProtKB">
        <authorList>
            <consortium name="EnsemblMetazoa"/>
        </authorList>
    </citation>
    <scope>IDENTIFICATION</scope>
    <source>
        <strain evidence="2">IAEA</strain>
    </source>
</reference>
<evidence type="ECO:0000313" key="3">
    <source>
        <dbReference type="Proteomes" id="UP000092445"/>
    </source>
</evidence>
<dbReference type="VEuPathDB" id="VectorBase:GPAI014828"/>
<dbReference type="AlphaFoldDB" id="A0A1A9ZHJ0"/>
<proteinExistence type="predicted"/>
<evidence type="ECO:0000256" key="1">
    <source>
        <dbReference type="SAM" id="MobiDB-lite"/>
    </source>
</evidence>
<keyword evidence="3" id="KW-1185">Reference proteome</keyword>